<comment type="subcellular location">
    <subcellularLocation>
        <location evidence="1">Membrane</location>
        <topology evidence="1">Multi-pass membrane protein</topology>
    </subcellularLocation>
</comment>
<dbReference type="InterPro" id="IPR022764">
    <property type="entry name" value="Peptidase_S54_rhomboid_dom"/>
</dbReference>
<keyword evidence="7" id="KW-0645">Protease</keyword>
<feature type="transmembrane region" description="Helical" evidence="5">
    <location>
        <begin position="12"/>
        <end position="30"/>
    </location>
</feature>
<keyword evidence="7" id="KW-0378">Hydrolase</keyword>
<feature type="transmembrane region" description="Helical" evidence="5">
    <location>
        <begin position="72"/>
        <end position="96"/>
    </location>
</feature>
<keyword evidence="4 5" id="KW-0472">Membrane</keyword>
<dbReference type="RefSeq" id="WP_092158966.1">
    <property type="nucleotide sequence ID" value="NZ_FNGA01000002.1"/>
</dbReference>
<sequence>MIPIRDNVPCLIRPYVLWTLMTANITTFFMEQFLAPGAKLTLFHLLGVVPARYINPEWAMAVGYPSAGALPFFTYMFLHSGWIHIILNLWMLWIFADNIEDAMGHARFFVFYTICGLAAIAVQVMLTPSANVPIIGASGAVAGIMGAYFVLYPHGRVLTLVPIIIIPLFFKIPAGLFLGIWFTLQIFSGVTEHMSGGAQQIAWGAHVGGFVTGLILVRFFIKKDRCKYCYDPAKKDYELPEDF</sequence>
<evidence type="ECO:0000313" key="7">
    <source>
        <dbReference type="EMBL" id="SDK73562.1"/>
    </source>
</evidence>
<reference evidence="8" key="1">
    <citation type="submission" date="2016-10" db="EMBL/GenBank/DDBJ databases">
        <authorList>
            <person name="Varghese N."/>
            <person name="Submissions S."/>
        </authorList>
    </citation>
    <scope>NUCLEOTIDE SEQUENCE [LARGE SCALE GENOMIC DNA]</scope>
    <source>
        <strain evidence="8">DSM 16995</strain>
    </source>
</reference>
<dbReference type="SUPFAM" id="SSF144091">
    <property type="entry name" value="Rhomboid-like"/>
    <property type="match status" value="1"/>
</dbReference>
<accession>A0A1G9EBL4</accession>
<gene>
    <name evidence="7" type="ORF">SAMN05660337_1038</name>
</gene>
<feature type="transmembrane region" description="Helical" evidence="5">
    <location>
        <begin position="158"/>
        <end position="181"/>
    </location>
</feature>
<dbReference type="STRING" id="246191.SAMN05660337_1038"/>
<evidence type="ECO:0000256" key="4">
    <source>
        <dbReference type="ARBA" id="ARBA00023136"/>
    </source>
</evidence>
<evidence type="ECO:0000259" key="6">
    <source>
        <dbReference type="Pfam" id="PF01694"/>
    </source>
</evidence>
<evidence type="ECO:0000313" key="8">
    <source>
        <dbReference type="Proteomes" id="UP000199053"/>
    </source>
</evidence>
<evidence type="ECO:0000256" key="1">
    <source>
        <dbReference type="ARBA" id="ARBA00004141"/>
    </source>
</evidence>
<evidence type="ECO:0000256" key="3">
    <source>
        <dbReference type="ARBA" id="ARBA00022989"/>
    </source>
</evidence>
<dbReference type="Pfam" id="PF01694">
    <property type="entry name" value="Rhomboid"/>
    <property type="match status" value="1"/>
</dbReference>
<keyword evidence="3 5" id="KW-1133">Transmembrane helix</keyword>
<protein>
    <submittedName>
        <fullName evidence="7">Membrane associated serine protease, rhomboid family</fullName>
    </submittedName>
</protein>
<feature type="transmembrane region" description="Helical" evidence="5">
    <location>
        <begin position="201"/>
        <end position="221"/>
    </location>
</feature>
<dbReference type="GO" id="GO:0004252">
    <property type="term" value="F:serine-type endopeptidase activity"/>
    <property type="evidence" value="ECO:0007669"/>
    <property type="project" value="InterPro"/>
</dbReference>
<feature type="transmembrane region" description="Helical" evidence="5">
    <location>
        <begin position="108"/>
        <end position="126"/>
    </location>
</feature>
<name>A0A1G9EBL4_9BACT</name>
<organism evidence="7 8">
    <name type="scientific">Maridesulfovibrio ferrireducens</name>
    <dbReference type="NCBI Taxonomy" id="246191"/>
    <lineage>
        <taxon>Bacteria</taxon>
        <taxon>Pseudomonadati</taxon>
        <taxon>Thermodesulfobacteriota</taxon>
        <taxon>Desulfovibrionia</taxon>
        <taxon>Desulfovibrionales</taxon>
        <taxon>Desulfovibrionaceae</taxon>
        <taxon>Maridesulfovibrio</taxon>
    </lineage>
</organism>
<dbReference type="PANTHER" id="PTHR43731">
    <property type="entry name" value="RHOMBOID PROTEASE"/>
    <property type="match status" value="1"/>
</dbReference>
<keyword evidence="2 5" id="KW-0812">Transmembrane</keyword>
<dbReference type="AlphaFoldDB" id="A0A1G9EBL4"/>
<dbReference type="Proteomes" id="UP000199053">
    <property type="component" value="Unassembled WGS sequence"/>
</dbReference>
<dbReference type="InterPro" id="IPR050925">
    <property type="entry name" value="Rhomboid_protease_S54"/>
</dbReference>
<evidence type="ECO:0000256" key="2">
    <source>
        <dbReference type="ARBA" id="ARBA00022692"/>
    </source>
</evidence>
<feature type="transmembrane region" description="Helical" evidence="5">
    <location>
        <begin position="132"/>
        <end position="151"/>
    </location>
</feature>
<dbReference type="GO" id="GO:0006508">
    <property type="term" value="P:proteolysis"/>
    <property type="evidence" value="ECO:0007669"/>
    <property type="project" value="UniProtKB-KW"/>
</dbReference>
<evidence type="ECO:0000256" key="5">
    <source>
        <dbReference type="SAM" id="Phobius"/>
    </source>
</evidence>
<dbReference type="EMBL" id="FNGA01000002">
    <property type="protein sequence ID" value="SDK73562.1"/>
    <property type="molecule type" value="Genomic_DNA"/>
</dbReference>
<dbReference type="InterPro" id="IPR035952">
    <property type="entry name" value="Rhomboid-like_sf"/>
</dbReference>
<proteinExistence type="predicted"/>
<dbReference type="GO" id="GO:0016020">
    <property type="term" value="C:membrane"/>
    <property type="evidence" value="ECO:0007669"/>
    <property type="project" value="UniProtKB-SubCell"/>
</dbReference>
<dbReference type="FunFam" id="1.20.1540.10:FF:000027">
    <property type="entry name" value="Rhomboid family intramembrane serine protease"/>
    <property type="match status" value="1"/>
</dbReference>
<dbReference type="OrthoDB" id="9813074at2"/>
<dbReference type="PANTHER" id="PTHR43731:SF26">
    <property type="entry name" value="RHOMBOID-LIKE PROTEIN 10, CHLOROPLASTIC"/>
    <property type="match status" value="1"/>
</dbReference>
<dbReference type="Gene3D" id="1.20.1540.10">
    <property type="entry name" value="Rhomboid-like"/>
    <property type="match status" value="1"/>
</dbReference>
<keyword evidence="8" id="KW-1185">Reference proteome</keyword>
<feature type="domain" description="Peptidase S54 rhomboid" evidence="6">
    <location>
        <begin position="72"/>
        <end position="221"/>
    </location>
</feature>